<dbReference type="InterPro" id="IPR023549">
    <property type="entry name" value="Subtilisin_inhibitor"/>
</dbReference>
<comment type="subcellular location">
    <subcellularLocation>
        <location evidence="1">Secreted</location>
    </subcellularLocation>
</comment>
<accession>A0A6V8K2X4</accession>
<feature type="chain" id="PRO_5038568535" description="Subtilisin inhibitor domain-containing protein" evidence="7">
    <location>
        <begin position="22"/>
        <end position="124"/>
    </location>
</feature>
<dbReference type="EMBL" id="BLPF01000001">
    <property type="protein sequence ID" value="GFJ76638.1"/>
    <property type="molecule type" value="Genomic_DNA"/>
</dbReference>
<sequence length="124" mass="12853">MRARRVLGALALAGALSLAGAQGAAAGADGVTEFEIYTVNGVKTLTCAPDGGTHPHAKAACAEIDAARGNIAAVPRLPGYGCLDEWDPVLIGVTGTWRGQEVLFSSFESNKGCAAIRHGHIFWY</sequence>
<evidence type="ECO:0000256" key="3">
    <source>
        <dbReference type="ARBA" id="ARBA00022525"/>
    </source>
</evidence>
<dbReference type="GO" id="GO:0005576">
    <property type="term" value="C:extracellular region"/>
    <property type="evidence" value="ECO:0007669"/>
    <property type="project" value="UniProtKB-SubCell"/>
</dbReference>
<dbReference type="AlphaFoldDB" id="A0A6V8K2X4"/>
<evidence type="ECO:0000313" key="10">
    <source>
        <dbReference type="Proteomes" id="UP000482800"/>
    </source>
</evidence>
<feature type="domain" description="Subtilisin inhibitor" evidence="8">
    <location>
        <begin position="39"/>
        <end position="107"/>
    </location>
</feature>
<evidence type="ECO:0000256" key="6">
    <source>
        <dbReference type="ARBA" id="ARBA00023157"/>
    </source>
</evidence>
<keyword evidence="10" id="KW-1185">Reference proteome</keyword>
<comment type="similarity">
    <text evidence="2">Belongs to the protease inhibitor I16 (SSI) family.</text>
</comment>
<evidence type="ECO:0000256" key="1">
    <source>
        <dbReference type="ARBA" id="ARBA00004613"/>
    </source>
</evidence>
<dbReference type="GO" id="GO:0004867">
    <property type="term" value="F:serine-type endopeptidase inhibitor activity"/>
    <property type="evidence" value="ECO:0007669"/>
    <property type="project" value="UniProtKB-KW"/>
</dbReference>
<evidence type="ECO:0000256" key="2">
    <source>
        <dbReference type="ARBA" id="ARBA00010472"/>
    </source>
</evidence>
<dbReference type="SUPFAM" id="SSF55399">
    <property type="entry name" value="Subtilisin inhibitor"/>
    <property type="match status" value="1"/>
</dbReference>
<keyword evidence="6" id="KW-1015">Disulfide bond</keyword>
<keyword evidence="7" id="KW-0732">Signal</keyword>
<evidence type="ECO:0000313" key="9">
    <source>
        <dbReference type="EMBL" id="GFJ76638.1"/>
    </source>
</evidence>
<evidence type="ECO:0000259" key="8">
    <source>
        <dbReference type="Pfam" id="PF00720"/>
    </source>
</evidence>
<reference evidence="9 10" key="2">
    <citation type="submission" date="2020-03" db="EMBL/GenBank/DDBJ databases">
        <authorList>
            <person name="Ichikawa N."/>
            <person name="Kimura A."/>
            <person name="Kitahashi Y."/>
            <person name="Uohara A."/>
        </authorList>
    </citation>
    <scope>NUCLEOTIDE SEQUENCE [LARGE SCALE GENOMIC DNA]</scope>
    <source>
        <strain evidence="9 10">NBRC 108639</strain>
    </source>
</reference>
<dbReference type="InterPro" id="IPR036819">
    <property type="entry name" value="Subtilisin_inhibitor-like_sf"/>
</dbReference>
<name>A0A6V8K2X4_9ACTN</name>
<organism evidence="9 10">
    <name type="scientific">Phytohabitans houttuyneae</name>
    <dbReference type="NCBI Taxonomy" id="1076126"/>
    <lineage>
        <taxon>Bacteria</taxon>
        <taxon>Bacillati</taxon>
        <taxon>Actinomycetota</taxon>
        <taxon>Actinomycetes</taxon>
        <taxon>Micromonosporales</taxon>
        <taxon>Micromonosporaceae</taxon>
    </lineage>
</organism>
<dbReference type="Pfam" id="PF00720">
    <property type="entry name" value="SSI"/>
    <property type="match status" value="1"/>
</dbReference>
<reference evidence="9 10" key="1">
    <citation type="submission" date="2020-03" db="EMBL/GenBank/DDBJ databases">
        <title>Whole genome shotgun sequence of Phytohabitans houttuyneae NBRC 108639.</title>
        <authorList>
            <person name="Komaki H."/>
            <person name="Tamura T."/>
        </authorList>
    </citation>
    <scope>NUCLEOTIDE SEQUENCE [LARGE SCALE GENOMIC DNA]</scope>
    <source>
        <strain evidence="9 10">NBRC 108639</strain>
    </source>
</reference>
<evidence type="ECO:0000256" key="4">
    <source>
        <dbReference type="ARBA" id="ARBA00022690"/>
    </source>
</evidence>
<dbReference type="RefSeq" id="WP_173053627.1">
    <property type="nucleotide sequence ID" value="NZ_BAABGO010000012.1"/>
</dbReference>
<keyword evidence="3" id="KW-0964">Secreted</keyword>
<gene>
    <name evidence="9" type="ORF">Phou_008180</name>
</gene>
<keyword evidence="4" id="KW-0646">Protease inhibitor</keyword>
<proteinExistence type="inferred from homology"/>
<dbReference type="Proteomes" id="UP000482800">
    <property type="component" value="Unassembled WGS sequence"/>
</dbReference>
<feature type="signal peptide" evidence="7">
    <location>
        <begin position="1"/>
        <end position="21"/>
    </location>
</feature>
<protein>
    <recommendedName>
        <fullName evidence="8">Subtilisin inhibitor domain-containing protein</fullName>
    </recommendedName>
</protein>
<evidence type="ECO:0000256" key="7">
    <source>
        <dbReference type="SAM" id="SignalP"/>
    </source>
</evidence>
<comment type="caution">
    <text evidence="9">The sequence shown here is derived from an EMBL/GenBank/DDBJ whole genome shotgun (WGS) entry which is preliminary data.</text>
</comment>
<dbReference type="Gene3D" id="3.30.350.10">
    <property type="entry name" value="Subtilisin inhibitor-like"/>
    <property type="match status" value="1"/>
</dbReference>
<keyword evidence="5" id="KW-0722">Serine protease inhibitor</keyword>
<evidence type="ECO:0000256" key="5">
    <source>
        <dbReference type="ARBA" id="ARBA00022900"/>
    </source>
</evidence>